<gene>
    <name evidence="2" type="ORF">WS70_18320</name>
</gene>
<evidence type="ECO:0000313" key="2">
    <source>
        <dbReference type="EMBL" id="AOJ05671.1"/>
    </source>
</evidence>
<name>A0A1B4FPS2_9BURK</name>
<organism evidence="2 3">
    <name type="scientific">Burkholderia mayonis</name>
    <dbReference type="NCBI Taxonomy" id="1385591"/>
    <lineage>
        <taxon>Bacteria</taxon>
        <taxon>Pseudomonadati</taxon>
        <taxon>Pseudomonadota</taxon>
        <taxon>Betaproteobacteria</taxon>
        <taxon>Burkholderiales</taxon>
        <taxon>Burkholderiaceae</taxon>
        <taxon>Burkholderia</taxon>
        <taxon>pseudomallei group</taxon>
    </lineage>
</organism>
<accession>A0A1B4FPS2</accession>
<dbReference type="EMBL" id="CP013387">
    <property type="protein sequence ID" value="AOJ05671.1"/>
    <property type="molecule type" value="Genomic_DNA"/>
</dbReference>
<proteinExistence type="predicted"/>
<evidence type="ECO:0000256" key="1">
    <source>
        <dbReference type="SAM" id="MobiDB-lite"/>
    </source>
</evidence>
<dbReference type="AlphaFoldDB" id="A0A1B4FPS2"/>
<keyword evidence="3" id="KW-1185">Reference proteome</keyword>
<reference evidence="2 3" key="1">
    <citation type="submission" date="2015-12" db="EMBL/GenBank/DDBJ databases">
        <title>Diversity of Burkholderia near neighbor genomes.</title>
        <authorList>
            <person name="Sahl J."/>
            <person name="Wagner D."/>
            <person name="Keim P."/>
        </authorList>
    </citation>
    <scope>NUCLEOTIDE SEQUENCE [LARGE SCALE GENOMIC DNA]</scope>
    <source>
        <strain evidence="2 3">BDU6</strain>
    </source>
</reference>
<dbReference type="Proteomes" id="UP000062519">
    <property type="component" value="Chromosome 2"/>
</dbReference>
<feature type="region of interest" description="Disordered" evidence="1">
    <location>
        <begin position="128"/>
        <end position="147"/>
    </location>
</feature>
<dbReference type="RefSeq" id="WP_059598151.1">
    <property type="nucleotide sequence ID" value="NZ_CP013387.1"/>
</dbReference>
<evidence type="ECO:0000313" key="3">
    <source>
        <dbReference type="Proteomes" id="UP000062519"/>
    </source>
</evidence>
<protein>
    <submittedName>
        <fullName evidence="2">Uncharacterized protein</fullName>
    </submittedName>
</protein>
<sequence length="147" mass="16819">MNDFIDTRSWPLVYLHMPAQVPDTEADARLAQFKALYTRAEPFVLLMDGEELPRHSPRFVSAYVQWSRDNVAQQRLCAGAIRIEADVARRRAYAEKARAWDRAEHAPYPFRIAATHIEARAQAQAWLEQRSGRARTSAATRGARRSP</sequence>
<dbReference type="KEGG" id="buu:WS70_18320"/>